<dbReference type="Proteomes" id="UP000075880">
    <property type="component" value="Unassembled WGS sequence"/>
</dbReference>
<feature type="coiled-coil region" evidence="2">
    <location>
        <begin position="113"/>
        <end position="140"/>
    </location>
</feature>
<dbReference type="CDD" id="cd00087">
    <property type="entry name" value="FReD"/>
    <property type="match status" value="1"/>
</dbReference>
<dbReference type="Gene3D" id="3.90.215.10">
    <property type="entry name" value="Gamma Fibrinogen, chain A, domain 1"/>
    <property type="match status" value="1"/>
</dbReference>
<reference evidence="4" key="1">
    <citation type="submission" date="2024-04" db="UniProtKB">
        <authorList>
            <consortium name="EnsemblMetazoa"/>
        </authorList>
    </citation>
    <scope>IDENTIFICATION</scope>
    <source>
        <strain evidence="4">EBRO</strain>
    </source>
</reference>
<dbReference type="InterPro" id="IPR050373">
    <property type="entry name" value="Fibrinogen_C-term_domain"/>
</dbReference>
<accession>A0AAG5DKK6</accession>
<evidence type="ECO:0000313" key="5">
    <source>
        <dbReference type="Proteomes" id="UP000075880"/>
    </source>
</evidence>
<dbReference type="InterPro" id="IPR020837">
    <property type="entry name" value="Fibrinogen_CS"/>
</dbReference>
<dbReference type="Pfam" id="PF00147">
    <property type="entry name" value="Fibrinogen_C"/>
    <property type="match status" value="1"/>
</dbReference>
<evidence type="ECO:0000256" key="1">
    <source>
        <dbReference type="ARBA" id="ARBA00023157"/>
    </source>
</evidence>
<keyword evidence="5" id="KW-1185">Reference proteome</keyword>
<name>A0AAG5DKK6_ANOAO</name>
<protein>
    <recommendedName>
        <fullName evidence="3">Fibrinogen C-terminal domain-containing protein</fullName>
    </recommendedName>
</protein>
<dbReference type="SUPFAM" id="SSF56496">
    <property type="entry name" value="Fibrinogen C-terminal domain-like"/>
    <property type="match status" value="1"/>
</dbReference>
<proteinExistence type="predicted"/>
<dbReference type="PROSITE" id="PS51406">
    <property type="entry name" value="FIBRINOGEN_C_2"/>
    <property type="match status" value="1"/>
</dbReference>
<sequence>MTLHCAVMKHKKVYFGWHRFDKQPRGPTNGDKPMPLSYGCSTSRNHSVPVLNAKGLELNGVRVGFEKSSSNAVMEAFSVVLFALIGGVLLVPGECDEVVDVPGVMFELLMGHMAELSYRLDSMTKQMEELELRQQKQMTTQMEKLEHRLETRLVKQIDALVRKIEHMDQTAGLYRVVGPDGLLRTVYRETVDIDSLGHGWTVIQRRTSGALNFDRPWLDYQNGFGDVEGDHWLGLEMIRSIISTGERHELLVVLETAYNEVGYAHYDDFQMGDERDKYRLNSLGSYSGNAGDSLRYHEGSAFSTKDRDNDNNNMNCAEYYHGGWWFHRCLNSFLNGRYNSDADTSGIVWKSNIILAPFKKTTMMIRSHTSSNDATS</sequence>
<dbReference type="EnsemblMetazoa" id="ENSAATROPT012516">
    <property type="protein sequence ID" value="ENSAATROPP011359"/>
    <property type="gene ID" value="ENSAATROPG010182"/>
</dbReference>
<dbReference type="InterPro" id="IPR036056">
    <property type="entry name" value="Fibrinogen-like_C"/>
</dbReference>
<dbReference type="InterPro" id="IPR002181">
    <property type="entry name" value="Fibrinogen_a/b/g_C_dom"/>
</dbReference>
<dbReference type="PANTHER" id="PTHR19143:SF327">
    <property type="entry name" value="FI21813P1-RELATED"/>
    <property type="match status" value="1"/>
</dbReference>
<evidence type="ECO:0000259" key="3">
    <source>
        <dbReference type="PROSITE" id="PS51406"/>
    </source>
</evidence>
<dbReference type="AlphaFoldDB" id="A0AAG5DKK6"/>
<organism evidence="4 5">
    <name type="scientific">Anopheles atroparvus</name>
    <name type="common">European mosquito</name>
    <dbReference type="NCBI Taxonomy" id="41427"/>
    <lineage>
        <taxon>Eukaryota</taxon>
        <taxon>Metazoa</taxon>
        <taxon>Ecdysozoa</taxon>
        <taxon>Arthropoda</taxon>
        <taxon>Hexapoda</taxon>
        <taxon>Insecta</taxon>
        <taxon>Pterygota</taxon>
        <taxon>Neoptera</taxon>
        <taxon>Endopterygota</taxon>
        <taxon>Diptera</taxon>
        <taxon>Nematocera</taxon>
        <taxon>Culicoidea</taxon>
        <taxon>Culicidae</taxon>
        <taxon>Anophelinae</taxon>
        <taxon>Anopheles</taxon>
    </lineage>
</organism>
<dbReference type="PROSITE" id="PS00514">
    <property type="entry name" value="FIBRINOGEN_C_1"/>
    <property type="match status" value="1"/>
</dbReference>
<evidence type="ECO:0000256" key="2">
    <source>
        <dbReference type="SAM" id="Coils"/>
    </source>
</evidence>
<keyword evidence="1" id="KW-1015">Disulfide bond</keyword>
<evidence type="ECO:0000313" key="4">
    <source>
        <dbReference type="EnsemblMetazoa" id="ENSAATROPP011359"/>
    </source>
</evidence>
<dbReference type="PANTHER" id="PTHR19143">
    <property type="entry name" value="FIBRINOGEN/TENASCIN/ANGIOPOEITIN"/>
    <property type="match status" value="1"/>
</dbReference>
<feature type="domain" description="Fibrinogen C-terminal" evidence="3">
    <location>
        <begin position="148"/>
        <end position="369"/>
    </location>
</feature>
<dbReference type="GO" id="GO:0005615">
    <property type="term" value="C:extracellular space"/>
    <property type="evidence" value="ECO:0007669"/>
    <property type="project" value="TreeGrafter"/>
</dbReference>
<keyword evidence="2" id="KW-0175">Coiled coil</keyword>
<dbReference type="InterPro" id="IPR014716">
    <property type="entry name" value="Fibrinogen_a/b/g_C_1"/>
</dbReference>
<dbReference type="SMART" id="SM00186">
    <property type="entry name" value="FBG"/>
    <property type="match status" value="1"/>
</dbReference>